<feature type="transmembrane region" description="Helical" evidence="2">
    <location>
        <begin position="127"/>
        <end position="150"/>
    </location>
</feature>
<organism evidence="4 5">
    <name type="scientific">Aphanomyces stellatus</name>
    <dbReference type="NCBI Taxonomy" id="120398"/>
    <lineage>
        <taxon>Eukaryota</taxon>
        <taxon>Sar</taxon>
        <taxon>Stramenopiles</taxon>
        <taxon>Oomycota</taxon>
        <taxon>Saprolegniomycetes</taxon>
        <taxon>Saprolegniales</taxon>
        <taxon>Verrucalvaceae</taxon>
        <taxon>Aphanomyces</taxon>
    </lineage>
</organism>
<feature type="compositionally biased region" description="Polar residues" evidence="1">
    <location>
        <begin position="50"/>
        <end position="66"/>
    </location>
</feature>
<evidence type="ECO:0000256" key="2">
    <source>
        <dbReference type="SAM" id="Phobius"/>
    </source>
</evidence>
<keyword evidence="2" id="KW-1133">Transmembrane helix</keyword>
<evidence type="ECO:0000313" key="4">
    <source>
        <dbReference type="EMBL" id="VFU00690.1"/>
    </source>
</evidence>
<reference evidence="3" key="2">
    <citation type="submission" date="2019-06" db="EMBL/GenBank/DDBJ databases">
        <title>Genomics analysis of Aphanomyces spp. identifies a new class of oomycete effector associated with host adaptation.</title>
        <authorList>
            <person name="Gaulin E."/>
        </authorList>
    </citation>
    <scope>NUCLEOTIDE SEQUENCE</scope>
    <source>
        <strain evidence="3">CBS 578.67</strain>
    </source>
</reference>
<name>A0A485LP85_9STRA</name>
<dbReference type="AlphaFoldDB" id="A0A485LP85"/>
<evidence type="ECO:0000256" key="1">
    <source>
        <dbReference type="SAM" id="MobiDB-lite"/>
    </source>
</evidence>
<feature type="region of interest" description="Disordered" evidence="1">
    <location>
        <begin position="42"/>
        <end position="66"/>
    </location>
</feature>
<sequence length="166" mass="18898">MADDATAAATLDNDEWIDLLDESISTNIEPPPLVKRRIYSHGRRPRHATTRPNKPNTSDDPTLPSLSTETHRVEFIAPVPVTAIEWWKQWWQSECADLCLLLVLWALVGGGIYVLNVDVPRAYHDAMWVGVGLFALPMTLYTMLHLVELWTTWSHAKKTKLKVLTR</sequence>
<keyword evidence="5" id="KW-1185">Reference proteome</keyword>
<reference evidence="4 5" key="1">
    <citation type="submission" date="2019-03" db="EMBL/GenBank/DDBJ databases">
        <authorList>
            <person name="Gaulin E."/>
            <person name="Dumas B."/>
        </authorList>
    </citation>
    <scope>NUCLEOTIDE SEQUENCE [LARGE SCALE GENOMIC DNA]</scope>
    <source>
        <strain evidence="4">CBS 568.67</strain>
    </source>
</reference>
<evidence type="ECO:0000313" key="5">
    <source>
        <dbReference type="Proteomes" id="UP000332933"/>
    </source>
</evidence>
<proteinExistence type="predicted"/>
<dbReference type="OrthoDB" id="75527at2759"/>
<dbReference type="EMBL" id="CAADRA010007364">
    <property type="protein sequence ID" value="VFU00690.1"/>
    <property type="molecule type" value="Genomic_DNA"/>
</dbReference>
<dbReference type="EMBL" id="VJMH01007338">
    <property type="protein sequence ID" value="KAF0683966.1"/>
    <property type="molecule type" value="Genomic_DNA"/>
</dbReference>
<evidence type="ECO:0000313" key="3">
    <source>
        <dbReference type="EMBL" id="KAF0683966.1"/>
    </source>
</evidence>
<keyword evidence="2" id="KW-0472">Membrane</keyword>
<dbReference type="Proteomes" id="UP000332933">
    <property type="component" value="Unassembled WGS sequence"/>
</dbReference>
<gene>
    <name evidence="4" type="primary">Aste57867_24047</name>
    <name evidence="3" type="ORF">As57867_023974</name>
    <name evidence="4" type="ORF">ASTE57867_24047</name>
</gene>
<feature type="transmembrane region" description="Helical" evidence="2">
    <location>
        <begin position="95"/>
        <end position="115"/>
    </location>
</feature>
<keyword evidence="2" id="KW-0812">Transmembrane</keyword>
<accession>A0A485LP85</accession>
<protein>
    <submittedName>
        <fullName evidence="4">Aste57867_24047 protein</fullName>
    </submittedName>
</protein>